<protein>
    <submittedName>
        <fullName evidence="3">Uncharacterized protein</fullName>
    </submittedName>
</protein>
<feature type="transmembrane region" description="Helical" evidence="2">
    <location>
        <begin position="134"/>
        <end position="157"/>
    </location>
</feature>
<feature type="transmembrane region" description="Helical" evidence="2">
    <location>
        <begin position="76"/>
        <end position="98"/>
    </location>
</feature>
<dbReference type="EMBL" id="LNIX01000052">
    <property type="protein sequence ID" value="OXA37798.1"/>
    <property type="molecule type" value="Genomic_DNA"/>
</dbReference>
<sequence length="625" mass="69523">MVFNSGLDLIIVNLRLLDFYGFNPFFYDAERNKFLCKSQSKFKVVLVTCIVVTLALNGIHTIIFSPIGMLTSSRKAFIGTFVLGWSTGFVAALTLLVNPGTYVDLMNMVRQFEPGYLDIMDCSSRRIQRWQSRVRLCSLSATLVSLAAPASQIVIILYESKIPTFLGSISVNMEASWGQWAIYAVSLALQAFMATGIPVAFSIMVGPVCIGTLLSVAGYLSCLTKSQILQQFKYTDNLSTAVNLFKQLGVLIGQINVCFRQIVLPAILMYTICVNILGAYVTLTLNGELFANVGNWLLPFLTLETYEITAYSQVQEEVQPPGHIQSSVVSAALANPPVAEGSHLLSSAATSSSVATGSQPPRSMMMRFQPKDERQLVELRMNDFVNHLGEFISPRREIIKGSWRYKFSSSQELKCLLDSIVVFISNPNGDQGINLFDNGNEETWRIVVYESKSPLFIQLRSVTGGYTTLSNLYKKYARFAKLSTVPLTFPEFLPPTSYLVQHLYAAKQGDLYSYTTTPRLRKLHGQLVIWSNKFLQIIYKGKKIGLTFDAGATLDQMIQVEDGKHTEEHPLIAKVDDLSRQRDTFVAEKKRLDGQRSRRMRGGVSPESCCNPGSVRKSCGYPAGL</sequence>
<accession>A0A226CZ22</accession>
<comment type="caution">
    <text evidence="3">The sequence shown here is derived from an EMBL/GenBank/DDBJ whole genome shotgun (WGS) entry which is preliminary data.</text>
</comment>
<evidence type="ECO:0000313" key="3">
    <source>
        <dbReference type="EMBL" id="OXA37798.1"/>
    </source>
</evidence>
<reference evidence="3 4" key="1">
    <citation type="submission" date="2015-12" db="EMBL/GenBank/DDBJ databases">
        <title>The genome of Folsomia candida.</title>
        <authorList>
            <person name="Faddeeva A."/>
            <person name="Derks M.F."/>
            <person name="Anvar Y."/>
            <person name="Smit S."/>
            <person name="Van Straalen N."/>
            <person name="Roelofs D."/>
        </authorList>
    </citation>
    <scope>NUCLEOTIDE SEQUENCE [LARGE SCALE GENOMIC DNA]</scope>
    <source>
        <strain evidence="3 4">VU population</strain>
        <tissue evidence="3">Whole body</tissue>
    </source>
</reference>
<keyword evidence="2" id="KW-0812">Transmembrane</keyword>
<keyword evidence="2" id="KW-0472">Membrane</keyword>
<feature type="compositionally biased region" description="Low complexity" evidence="1">
    <location>
        <begin position="345"/>
        <end position="358"/>
    </location>
</feature>
<dbReference type="Proteomes" id="UP000198287">
    <property type="component" value="Unassembled WGS sequence"/>
</dbReference>
<dbReference type="AlphaFoldDB" id="A0A226CZ22"/>
<keyword evidence="2" id="KW-1133">Transmembrane helix</keyword>
<gene>
    <name evidence="3" type="ORF">Fcan01_27438</name>
</gene>
<keyword evidence="4" id="KW-1185">Reference proteome</keyword>
<name>A0A226CZ22_FOLCA</name>
<feature type="region of interest" description="Disordered" evidence="1">
    <location>
        <begin position="345"/>
        <end position="365"/>
    </location>
</feature>
<proteinExistence type="predicted"/>
<feature type="transmembrane region" description="Helical" evidence="2">
    <location>
        <begin position="201"/>
        <end position="220"/>
    </location>
</feature>
<feature type="transmembrane region" description="Helical" evidence="2">
    <location>
        <begin position="44"/>
        <end position="64"/>
    </location>
</feature>
<evidence type="ECO:0000313" key="4">
    <source>
        <dbReference type="Proteomes" id="UP000198287"/>
    </source>
</evidence>
<organism evidence="3 4">
    <name type="scientific">Folsomia candida</name>
    <name type="common">Springtail</name>
    <dbReference type="NCBI Taxonomy" id="158441"/>
    <lineage>
        <taxon>Eukaryota</taxon>
        <taxon>Metazoa</taxon>
        <taxon>Ecdysozoa</taxon>
        <taxon>Arthropoda</taxon>
        <taxon>Hexapoda</taxon>
        <taxon>Collembola</taxon>
        <taxon>Entomobryomorpha</taxon>
        <taxon>Isotomoidea</taxon>
        <taxon>Isotomidae</taxon>
        <taxon>Proisotominae</taxon>
        <taxon>Folsomia</taxon>
    </lineage>
</organism>
<evidence type="ECO:0000256" key="1">
    <source>
        <dbReference type="SAM" id="MobiDB-lite"/>
    </source>
</evidence>
<evidence type="ECO:0000256" key="2">
    <source>
        <dbReference type="SAM" id="Phobius"/>
    </source>
</evidence>